<proteinExistence type="predicted"/>
<organism evidence="1 2">
    <name type="scientific">Duganella vulcania</name>
    <dbReference type="NCBI Taxonomy" id="2692166"/>
    <lineage>
        <taxon>Bacteria</taxon>
        <taxon>Pseudomonadati</taxon>
        <taxon>Pseudomonadota</taxon>
        <taxon>Betaproteobacteria</taxon>
        <taxon>Burkholderiales</taxon>
        <taxon>Oxalobacteraceae</taxon>
        <taxon>Telluria group</taxon>
        <taxon>Duganella</taxon>
    </lineage>
</organism>
<gene>
    <name evidence="1" type="ORF">GTP90_26515</name>
</gene>
<reference evidence="1" key="1">
    <citation type="submission" date="2019-12" db="EMBL/GenBank/DDBJ databases">
        <title>Novel species isolated from a subtropical stream in China.</title>
        <authorList>
            <person name="Lu H."/>
        </authorList>
    </citation>
    <scope>NUCLEOTIDE SEQUENCE [LARGE SCALE GENOMIC DNA]</scope>
    <source>
        <strain evidence="1">FT81W</strain>
    </source>
</reference>
<evidence type="ECO:0000313" key="1">
    <source>
        <dbReference type="EMBL" id="MYM97409.1"/>
    </source>
</evidence>
<accession>A0A845GY33</accession>
<dbReference type="RefSeq" id="WP_161086314.1">
    <property type="nucleotide sequence ID" value="NZ_WWCX01000072.1"/>
</dbReference>
<dbReference type="EMBL" id="WWCX01000072">
    <property type="protein sequence ID" value="MYM97409.1"/>
    <property type="molecule type" value="Genomic_DNA"/>
</dbReference>
<comment type="caution">
    <text evidence="1">The sequence shown here is derived from an EMBL/GenBank/DDBJ whole genome shotgun (WGS) entry which is preliminary data.</text>
</comment>
<name>A0A845GY33_9BURK</name>
<sequence length="199" mass="23029">MNAYQNFLDFFSMNNRERLDGLSEIYFTDMTREERAMAFEYLLKMVEEGGSRESVNGLFIVDAERAAPVVRKLLEAHQLREDAEIAAAWNLNRGQRDSSLIPVFIRLMSSSDKYNRANAAFYVPADDFTPELDAALKGMIRTETETLPLVNATNKYLECYGITRESVSKEEFSHFYRGLRSDEARDKEAMFKELEKLFQ</sequence>
<dbReference type="Proteomes" id="UP000447355">
    <property type="component" value="Unassembled WGS sequence"/>
</dbReference>
<protein>
    <submittedName>
        <fullName evidence="1">Uncharacterized protein</fullName>
    </submittedName>
</protein>
<dbReference type="AlphaFoldDB" id="A0A845GY33"/>
<evidence type="ECO:0000313" key="2">
    <source>
        <dbReference type="Proteomes" id="UP000447355"/>
    </source>
</evidence>